<dbReference type="OrthoDB" id="3231000at2759"/>
<dbReference type="EMBL" id="MCFA01000007">
    <property type="protein sequence ID" value="ORY18358.1"/>
    <property type="molecule type" value="Genomic_DNA"/>
</dbReference>
<dbReference type="AlphaFoldDB" id="A0A1Y2A782"/>
<name>A0A1Y2A782_9PLEO</name>
<evidence type="ECO:0000313" key="1">
    <source>
        <dbReference type="EMBL" id="ORY18358.1"/>
    </source>
</evidence>
<gene>
    <name evidence="1" type="ORF">BCR34DRAFT_582988</name>
</gene>
<accession>A0A1Y2A782</accession>
<reference evidence="1 2" key="1">
    <citation type="submission" date="2016-07" db="EMBL/GenBank/DDBJ databases">
        <title>Pervasive Adenine N6-methylation of Active Genes in Fungi.</title>
        <authorList>
            <consortium name="DOE Joint Genome Institute"/>
            <person name="Mondo S.J."/>
            <person name="Dannebaum R.O."/>
            <person name="Kuo R.C."/>
            <person name="Labutti K."/>
            <person name="Haridas S."/>
            <person name="Kuo A."/>
            <person name="Salamov A."/>
            <person name="Ahrendt S.R."/>
            <person name="Lipzen A."/>
            <person name="Sullivan W."/>
            <person name="Andreopoulos W.B."/>
            <person name="Clum A."/>
            <person name="Lindquist E."/>
            <person name="Daum C."/>
            <person name="Ramamoorthy G.K."/>
            <person name="Gryganskyi A."/>
            <person name="Culley D."/>
            <person name="Magnuson J.K."/>
            <person name="James T.Y."/>
            <person name="O'Malley M.A."/>
            <person name="Stajich J.E."/>
            <person name="Spatafora J.W."/>
            <person name="Visel A."/>
            <person name="Grigoriev I.V."/>
        </authorList>
    </citation>
    <scope>NUCLEOTIDE SEQUENCE [LARGE SCALE GENOMIC DNA]</scope>
    <source>
        <strain evidence="1 2">CBS 115471</strain>
    </source>
</reference>
<dbReference type="Proteomes" id="UP000193144">
    <property type="component" value="Unassembled WGS sequence"/>
</dbReference>
<evidence type="ECO:0000313" key="2">
    <source>
        <dbReference type="Proteomes" id="UP000193144"/>
    </source>
</evidence>
<protein>
    <submittedName>
        <fullName evidence="1">Uncharacterized protein</fullName>
    </submittedName>
</protein>
<dbReference type="STRING" id="1231657.A0A1Y2A782"/>
<sequence>MAAVTLRVHMVQCYAESQPLILVLLPRLIRTCTDVPVPRPGASLLFNLFLHPTLAESLIHKKSQPFPLNMMSNGLDLVPAISDSDISEKFVYIHDIATGDHASFAASSYDRAEFSRHAPSAQSSLIFLRGLPSPQWLNVFGEIYDSSAELYRRHLAFQFPTPGGRDYIASPPLCSASARIFQLAIPTICTRNVGLSGNEMEDLQQVRARESDAMAKYFQALQNNGNVADSVVRQCSKISNQEYFMILVAFFCLPKLGDTQPRNIVVIARVFC</sequence>
<keyword evidence="2" id="KW-1185">Reference proteome</keyword>
<organism evidence="1 2">
    <name type="scientific">Clohesyomyces aquaticus</name>
    <dbReference type="NCBI Taxonomy" id="1231657"/>
    <lineage>
        <taxon>Eukaryota</taxon>
        <taxon>Fungi</taxon>
        <taxon>Dikarya</taxon>
        <taxon>Ascomycota</taxon>
        <taxon>Pezizomycotina</taxon>
        <taxon>Dothideomycetes</taxon>
        <taxon>Pleosporomycetidae</taxon>
        <taxon>Pleosporales</taxon>
        <taxon>Lindgomycetaceae</taxon>
        <taxon>Clohesyomyces</taxon>
    </lineage>
</organism>
<comment type="caution">
    <text evidence="1">The sequence shown here is derived from an EMBL/GenBank/DDBJ whole genome shotgun (WGS) entry which is preliminary data.</text>
</comment>
<proteinExistence type="predicted"/>